<dbReference type="EMBL" id="AZDV01000027">
    <property type="protein sequence ID" value="KRK94190.1"/>
    <property type="molecule type" value="Genomic_DNA"/>
</dbReference>
<dbReference type="Gene3D" id="3.75.10.10">
    <property type="entry name" value="L-arginine/glycine Amidinotransferase, Chain A"/>
    <property type="match status" value="1"/>
</dbReference>
<dbReference type="RefSeq" id="WP_057804446.1">
    <property type="nucleotide sequence ID" value="NZ_AZDV01000027.1"/>
</dbReference>
<dbReference type="STRING" id="1423715.FD25_GL001013"/>
<name>A0A0R1LEF7_9LACO</name>
<dbReference type="OrthoDB" id="7871381at2"/>
<reference evidence="2 3" key="1">
    <citation type="journal article" date="2015" name="Genome Announc.">
        <title>Expanding the biotechnology potential of lactobacilli through comparative genomics of 213 strains and associated genera.</title>
        <authorList>
            <person name="Sun Z."/>
            <person name="Harris H.M."/>
            <person name="McCann A."/>
            <person name="Guo C."/>
            <person name="Argimon S."/>
            <person name="Zhang W."/>
            <person name="Yang X."/>
            <person name="Jeffery I.B."/>
            <person name="Cooney J.C."/>
            <person name="Kagawa T.F."/>
            <person name="Liu W."/>
            <person name="Song Y."/>
            <person name="Salvetti E."/>
            <person name="Wrobel A."/>
            <person name="Rasinkangas P."/>
            <person name="Parkhill J."/>
            <person name="Rea M.C."/>
            <person name="O'Sullivan O."/>
            <person name="Ritari J."/>
            <person name="Douillard F.P."/>
            <person name="Paul Ross R."/>
            <person name="Yang R."/>
            <person name="Briner A.E."/>
            <person name="Felis G.E."/>
            <person name="de Vos W.M."/>
            <person name="Barrangou R."/>
            <person name="Klaenhammer T.R."/>
            <person name="Caufield P.W."/>
            <person name="Cui Y."/>
            <person name="Zhang H."/>
            <person name="O'Toole P.W."/>
        </authorList>
    </citation>
    <scope>NUCLEOTIDE SEQUENCE [LARGE SCALE GENOMIC DNA]</scope>
    <source>
        <strain evidence="2 3">DSM 19394</strain>
    </source>
</reference>
<dbReference type="InterPro" id="IPR007466">
    <property type="entry name" value="Peptidyl-Arg-deiminase_porph"/>
</dbReference>
<dbReference type="PATRIC" id="fig|1423715.3.peg.1042"/>
<gene>
    <name evidence="2" type="ORF">FD25_GL001013</name>
</gene>
<organism evidence="2 3">
    <name type="scientific">Levilactobacillus acidifarinae DSM 19394 = JCM 15949</name>
    <dbReference type="NCBI Taxonomy" id="1423715"/>
    <lineage>
        <taxon>Bacteria</taxon>
        <taxon>Bacillati</taxon>
        <taxon>Bacillota</taxon>
        <taxon>Bacilli</taxon>
        <taxon>Lactobacillales</taxon>
        <taxon>Lactobacillaceae</taxon>
        <taxon>Levilactobacillus</taxon>
    </lineage>
</organism>
<evidence type="ECO:0000313" key="3">
    <source>
        <dbReference type="Proteomes" id="UP000051955"/>
    </source>
</evidence>
<evidence type="ECO:0000313" key="2">
    <source>
        <dbReference type="EMBL" id="KRK94190.1"/>
    </source>
</evidence>
<keyword evidence="3" id="KW-1185">Reference proteome</keyword>
<comment type="caution">
    <text evidence="2">The sequence shown here is derived from an EMBL/GenBank/DDBJ whole genome shotgun (WGS) entry which is preliminary data.</text>
</comment>
<dbReference type="PANTHER" id="PTHR31377">
    <property type="entry name" value="AGMATINE DEIMINASE-RELATED"/>
    <property type="match status" value="1"/>
</dbReference>
<dbReference type="Proteomes" id="UP000051955">
    <property type="component" value="Unassembled WGS sequence"/>
</dbReference>
<dbReference type="SUPFAM" id="SSF55909">
    <property type="entry name" value="Pentein"/>
    <property type="match status" value="1"/>
</dbReference>
<keyword evidence="1" id="KW-0378">Hydrolase</keyword>
<accession>A0A0R1LEF7</accession>
<sequence>MTKKIWLSGGGLLMIMLGLLGLGAVRQPTETIYTALPDSTDTYYRPFLKDLQRFNRALQYHAAAGDTFTTLTTKVTTLRHTKFHYPDIWLRDVAPVITTRMVKFDYRPSYLPQADGRYLNRQFTKFLNRRYHYTSSPLVLDGGNVQWNGHDTVVVTRQIWRDNPDWSHREIVQELQRKLAVRHVIIIPKEPGDVLGHSDGMVKFIGKRTLFVNDFREDPGFLARVKRAIHQTVPDMTMVTLPSAYTAKGQYDRHIASAKGLYINMLQTPHAVYVPQYGLRQDHAVLRLIQRHVNQPVIPVSVGHLSTLGGSVHCLTWEVPHGKFEK</sequence>
<proteinExistence type="predicted"/>
<dbReference type="GO" id="GO:0004668">
    <property type="term" value="F:protein-arginine deiminase activity"/>
    <property type="evidence" value="ECO:0007669"/>
    <property type="project" value="InterPro"/>
</dbReference>
<evidence type="ECO:0000256" key="1">
    <source>
        <dbReference type="ARBA" id="ARBA00022801"/>
    </source>
</evidence>
<dbReference type="PANTHER" id="PTHR31377:SF0">
    <property type="entry name" value="AGMATINE DEIMINASE-RELATED"/>
    <property type="match status" value="1"/>
</dbReference>
<dbReference type="AlphaFoldDB" id="A0A0R1LEF7"/>
<protein>
    <submittedName>
        <fullName evidence="2">Peptidyl-arginine deiminase</fullName>
    </submittedName>
</protein>
<dbReference type="Pfam" id="PF04371">
    <property type="entry name" value="PAD_porph"/>
    <property type="match status" value="1"/>
</dbReference>
<dbReference type="GO" id="GO:0009446">
    <property type="term" value="P:putrescine biosynthetic process"/>
    <property type="evidence" value="ECO:0007669"/>
    <property type="project" value="InterPro"/>
</dbReference>